<sequence>MPADRSPEYLASLVTELCKQPRETEWLEFKTNNSEPAEIGEYLSALSNSAALAGKATGYLIWGIDDVTHGIVGTSFQPHQRKIGGEELESWLLRMLTPKIHFTFYEVQLEGHAVVVLEIERAFRHPVRFQSEEFIRVGSYKKKLKDFPQKERELWRIFDQTPFEEGLAAEDLSPDEVLRLLDYPAYFDLLKLPLPSDKNGILSSLQEDDLIMLSATGSWHITNLGAILFAKRLKDFAKLRRKAIRVIQYRDNSRLYTIREQEGGRGYANGFEGLIEFINNLLPTNEVIRQALRETVPMYPELAVRELVANALIHQDLFVSGAGPMVEIFIDRIEITNPGPPLVDTQRFLDTPPKSRNEGLASLMRRLGICEERGSGVDKVVAQTEIYQLPAPLFEAPPEATRVALFAHRSLRDMDQADRIRACYLHACLKYVNREFMTNTSLRERFGIEPRNSATASRLIRTALDAGAIAPFDSTAPFSLMKYVPWWAAPPLPRPS</sequence>
<keyword evidence="3" id="KW-1185">Reference proteome</keyword>
<reference evidence="2 3" key="1">
    <citation type="submission" date="2022-03" db="EMBL/GenBank/DDBJ databases">
        <title>Hymenobactersp. isolated from the air.</title>
        <authorList>
            <person name="Won M."/>
            <person name="Kwon S.-W."/>
        </authorList>
    </citation>
    <scope>NUCLEOTIDE SEQUENCE [LARGE SCALE GENOMIC DNA]</scope>
    <source>
        <strain evidence="2 3">KACC 22596</strain>
    </source>
</reference>
<dbReference type="InterPro" id="IPR038461">
    <property type="entry name" value="Schlafen_AlbA_2_dom_sf"/>
</dbReference>
<proteinExistence type="predicted"/>
<dbReference type="RefSeq" id="WP_243512983.1">
    <property type="nucleotide sequence ID" value="NZ_CP094534.1"/>
</dbReference>
<dbReference type="Pfam" id="PF13749">
    <property type="entry name" value="HATPase_c_4"/>
    <property type="match status" value="1"/>
</dbReference>
<protein>
    <submittedName>
        <fullName evidence="2">DNA binding domain-containing protein</fullName>
    </submittedName>
</protein>
<accession>A0ABY4B371</accession>
<evidence type="ECO:0000259" key="1">
    <source>
        <dbReference type="Pfam" id="PF04326"/>
    </source>
</evidence>
<feature type="domain" description="Schlafen AlbA-2" evidence="1">
    <location>
        <begin position="23"/>
        <end position="144"/>
    </location>
</feature>
<dbReference type="Gene3D" id="3.30.565.60">
    <property type="match status" value="1"/>
</dbReference>
<dbReference type="Gene3D" id="3.30.950.30">
    <property type="entry name" value="Schlafen, AAA domain"/>
    <property type="match status" value="1"/>
</dbReference>
<evidence type="ECO:0000313" key="2">
    <source>
        <dbReference type="EMBL" id="UOE33294.1"/>
    </source>
</evidence>
<organism evidence="2 3">
    <name type="scientific">Hymenobacter monticola</name>
    <dbReference type="NCBI Taxonomy" id="1705399"/>
    <lineage>
        <taxon>Bacteria</taxon>
        <taxon>Pseudomonadati</taxon>
        <taxon>Bacteroidota</taxon>
        <taxon>Cytophagia</taxon>
        <taxon>Cytophagales</taxon>
        <taxon>Hymenobacteraceae</taxon>
        <taxon>Hymenobacter</taxon>
    </lineage>
</organism>
<dbReference type="Pfam" id="PF04326">
    <property type="entry name" value="SLFN_AlbA_2"/>
    <property type="match status" value="1"/>
</dbReference>
<evidence type="ECO:0000313" key="3">
    <source>
        <dbReference type="Proteomes" id="UP000831390"/>
    </source>
</evidence>
<gene>
    <name evidence="2" type="ORF">MTP16_19480</name>
</gene>
<dbReference type="EMBL" id="CP094534">
    <property type="protein sequence ID" value="UOE33294.1"/>
    <property type="molecule type" value="Genomic_DNA"/>
</dbReference>
<dbReference type="InterPro" id="IPR007421">
    <property type="entry name" value="Schlafen_AlbA_2_dom"/>
</dbReference>
<dbReference type="Proteomes" id="UP000831390">
    <property type="component" value="Chromosome"/>
</dbReference>
<name>A0ABY4B371_9BACT</name>
<dbReference type="InterPro" id="IPR038475">
    <property type="entry name" value="RecG_C_sf"/>
</dbReference>
<dbReference type="PANTHER" id="PTHR30595">
    <property type="entry name" value="GLPR-RELATED TRANSCRIPTIONAL REPRESSOR"/>
    <property type="match status" value="1"/>
</dbReference>
<dbReference type="PANTHER" id="PTHR30595:SF6">
    <property type="entry name" value="SCHLAFEN ALBA-2 DOMAIN-CONTAINING PROTEIN"/>
    <property type="match status" value="1"/>
</dbReference>